<dbReference type="Gene3D" id="1.10.510.10">
    <property type="entry name" value="Transferase(Phosphotransferase) domain 1"/>
    <property type="match status" value="2"/>
</dbReference>
<reference evidence="1 2" key="1">
    <citation type="submission" date="2020-07" db="EMBL/GenBank/DDBJ databases">
        <title>Comparative genomics of pyrophilous fungi reveals a link between fire events and developmental genes.</title>
        <authorList>
            <consortium name="DOE Joint Genome Institute"/>
            <person name="Steindorff A.S."/>
            <person name="Carver A."/>
            <person name="Calhoun S."/>
            <person name="Stillman K."/>
            <person name="Liu H."/>
            <person name="Lipzen A."/>
            <person name="Pangilinan J."/>
            <person name="Labutti K."/>
            <person name="Bruns T.D."/>
            <person name="Grigoriev I.V."/>
        </authorList>
    </citation>
    <scope>NUCLEOTIDE SEQUENCE [LARGE SCALE GENOMIC DNA]</scope>
    <source>
        <strain evidence="1 2">CBS 144469</strain>
    </source>
</reference>
<keyword evidence="1" id="KW-0378">Hydrolase</keyword>
<accession>A0A8H6M9S9</accession>
<dbReference type="NCBIfam" id="TIGR01509">
    <property type="entry name" value="HAD-SF-IA-v3"/>
    <property type="match status" value="1"/>
</dbReference>
<gene>
    <name evidence="1" type="ORF">DFP72DRAFT_880385</name>
</gene>
<dbReference type="OrthoDB" id="1668230at2759"/>
<dbReference type="InterPro" id="IPR006439">
    <property type="entry name" value="HAD-SF_hydro_IA"/>
</dbReference>
<dbReference type="AlphaFoldDB" id="A0A8H6M9S9"/>
<protein>
    <submittedName>
        <fullName evidence="1">Haloacid dehalogenase-like hydrolase-domain-containing protein</fullName>
    </submittedName>
</protein>
<dbReference type="SUPFAM" id="SSF56784">
    <property type="entry name" value="HAD-like"/>
    <property type="match status" value="1"/>
</dbReference>
<dbReference type="InterPro" id="IPR011009">
    <property type="entry name" value="Kinase-like_dom_sf"/>
</dbReference>
<dbReference type="PANTHER" id="PTHR43611">
    <property type="entry name" value="ALPHA-D-GLUCOSE 1-PHOSPHATE PHOSPHATASE"/>
    <property type="match status" value="1"/>
</dbReference>
<dbReference type="Proteomes" id="UP000521943">
    <property type="component" value="Unassembled WGS sequence"/>
</dbReference>
<sequence length="543" mass="60264">MSSLHMASETSLAATRAILLEPFGSWGLDIELDTLWPQCKPISIIAGEKSLAVYKDIYFVKVLDTSAESDVYLPLSIRLRSLYHEMHMASTAGNGCAVQPIGRVFDKNAICGYIQPLGSPFAEVDTSSSKPERIATLTELVSRLHTQGIIHGDIKPDNLVFTGTPPCLKLCNFASAALENTNTPHSNSALQYISPFRASRATGTPMSTVSTIIIDFADVLFKLPAGFIPSISPKIIRDIHASATWHDYERNHITEEDCYNRVGDEFKIAPSEVRAAFDQVRNSLEANSDLITAIRKLREETYGTLRVYAMSNVPIPDWKMLRTKSDVDWSIFDRVFTSGDAGARKPDLAFYEYVITETGIDPLATVFVDNRQKNVDSAKAVGFHGIVFETDDHVKDVLTSALYPTAKYPLSKPDDLYALGITIWEIYTERTPFDGIDLDFLEDVVAAGFQPNMSAVREKDIRALIISFLKEGNLSLPEGRQCIPYDVCVTGDVAYEDCTAVPPHTYEKTVHREGCLTTFCEDSYLSPIILSHIEKKICSQCLL</sequence>
<dbReference type="GO" id="GO:0016791">
    <property type="term" value="F:phosphatase activity"/>
    <property type="evidence" value="ECO:0007669"/>
    <property type="project" value="UniProtKB-ARBA"/>
</dbReference>
<dbReference type="Gene3D" id="1.10.150.240">
    <property type="entry name" value="Putative phosphatase, domain 2"/>
    <property type="match status" value="1"/>
</dbReference>
<dbReference type="GO" id="GO:0004672">
    <property type="term" value="F:protein kinase activity"/>
    <property type="evidence" value="ECO:0007669"/>
    <property type="project" value="InterPro"/>
</dbReference>
<dbReference type="SUPFAM" id="SSF56112">
    <property type="entry name" value="Protein kinase-like (PK-like)"/>
    <property type="match status" value="2"/>
</dbReference>
<dbReference type="InterPro" id="IPR023198">
    <property type="entry name" value="PGP-like_dom2"/>
</dbReference>
<dbReference type="PROSITE" id="PS00108">
    <property type="entry name" value="PROTEIN_KINASE_ST"/>
    <property type="match status" value="1"/>
</dbReference>
<proteinExistence type="predicted"/>
<evidence type="ECO:0000313" key="2">
    <source>
        <dbReference type="Proteomes" id="UP000521943"/>
    </source>
</evidence>
<dbReference type="EMBL" id="JACGCI010000010">
    <property type="protein sequence ID" value="KAF6761193.1"/>
    <property type="molecule type" value="Genomic_DNA"/>
</dbReference>
<keyword evidence="2" id="KW-1185">Reference proteome</keyword>
<evidence type="ECO:0000313" key="1">
    <source>
        <dbReference type="EMBL" id="KAF6761193.1"/>
    </source>
</evidence>
<dbReference type="Gene3D" id="3.40.50.1000">
    <property type="entry name" value="HAD superfamily/HAD-like"/>
    <property type="match status" value="1"/>
</dbReference>
<name>A0A8H6M9S9_9AGAR</name>
<dbReference type="InterPro" id="IPR036412">
    <property type="entry name" value="HAD-like_sf"/>
</dbReference>
<organism evidence="1 2">
    <name type="scientific">Ephemerocybe angulata</name>
    <dbReference type="NCBI Taxonomy" id="980116"/>
    <lineage>
        <taxon>Eukaryota</taxon>
        <taxon>Fungi</taxon>
        <taxon>Dikarya</taxon>
        <taxon>Basidiomycota</taxon>
        <taxon>Agaricomycotina</taxon>
        <taxon>Agaricomycetes</taxon>
        <taxon>Agaricomycetidae</taxon>
        <taxon>Agaricales</taxon>
        <taxon>Agaricineae</taxon>
        <taxon>Psathyrellaceae</taxon>
        <taxon>Ephemerocybe</taxon>
    </lineage>
</organism>
<dbReference type="InterPro" id="IPR008271">
    <property type="entry name" value="Ser/Thr_kinase_AS"/>
</dbReference>
<dbReference type="PANTHER" id="PTHR43611:SF3">
    <property type="entry name" value="FLAVIN MONONUCLEOTIDE HYDROLASE 1, CHLOROPLATIC"/>
    <property type="match status" value="1"/>
</dbReference>
<dbReference type="InterPro" id="IPR023214">
    <property type="entry name" value="HAD_sf"/>
</dbReference>
<comment type="caution">
    <text evidence="1">The sequence shown here is derived from an EMBL/GenBank/DDBJ whole genome shotgun (WGS) entry which is preliminary data.</text>
</comment>